<evidence type="ECO:0000313" key="4">
    <source>
        <dbReference type="Proteomes" id="UP001209570"/>
    </source>
</evidence>
<proteinExistence type="inferred from homology"/>
<feature type="region of interest" description="Disordered" evidence="2">
    <location>
        <begin position="243"/>
        <end position="314"/>
    </location>
</feature>
<dbReference type="GO" id="GO:0000056">
    <property type="term" value="P:ribosomal small subunit export from nucleus"/>
    <property type="evidence" value="ECO:0007669"/>
    <property type="project" value="TreeGrafter"/>
</dbReference>
<dbReference type="InterPro" id="IPR007307">
    <property type="entry name" value="Ltv1"/>
</dbReference>
<dbReference type="PANTHER" id="PTHR21531">
    <property type="entry name" value="LOW-TEMPERATURE VIABILITY PROTEIN LTV1-RELATED"/>
    <property type="match status" value="1"/>
</dbReference>
<feature type="region of interest" description="Disordered" evidence="2">
    <location>
        <begin position="364"/>
        <end position="383"/>
    </location>
</feature>
<feature type="compositionally biased region" description="Basic residues" evidence="2">
    <location>
        <begin position="1"/>
        <end position="21"/>
    </location>
</feature>
<protein>
    <submittedName>
        <fullName evidence="3">Uncharacterized protein</fullName>
    </submittedName>
</protein>
<keyword evidence="4" id="KW-1185">Reference proteome</keyword>
<dbReference type="InterPro" id="IPR013783">
    <property type="entry name" value="Ig-like_fold"/>
</dbReference>
<name>A0AAD5LGW7_PYTIN</name>
<accession>A0AAD5LGW7</accession>
<dbReference type="SUPFAM" id="SSF49354">
    <property type="entry name" value="PapD-like"/>
    <property type="match status" value="1"/>
</dbReference>
<feature type="compositionally biased region" description="Low complexity" evidence="2">
    <location>
        <begin position="496"/>
        <end position="505"/>
    </location>
</feature>
<dbReference type="AlphaFoldDB" id="A0AAD5LGW7"/>
<dbReference type="GO" id="GO:0005634">
    <property type="term" value="C:nucleus"/>
    <property type="evidence" value="ECO:0007669"/>
    <property type="project" value="TreeGrafter"/>
</dbReference>
<feature type="compositionally biased region" description="Acidic residues" evidence="2">
    <location>
        <begin position="49"/>
        <end position="73"/>
    </location>
</feature>
<feature type="compositionally biased region" description="Basic and acidic residues" evidence="2">
    <location>
        <begin position="509"/>
        <end position="548"/>
    </location>
</feature>
<dbReference type="PANTHER" id="PTHR21531:SF0">
    <property type="entry name" value="PROTEIN LTV1 HOMOLOG"/>
    <property type="match status" value="1"/>
</dbReference>
<evidence type="ECO:0000313" key="3">
    <source>
        <dbReference type="EMBL" id="KAJ0398051.1"/>
    </source>
</evidence>
<comment type="caution">
    <text evidence="3">The sequence shown here is derived from an EMBL/GenBank/DDBJ whole genome shotgun (WGS) entry which is preliminary data.</text>
</comment>
<reference evidence="3" key="1">
    <citation type="submission" date="2021-12" db="EMBL/GenBank/DDBJ databases">
        <title>Prjna785345.</title>
        <authorList>
            <person name="Rujirawat T."/>
            <person name="Krajaejun T."/>
        </authorList>
    </citation>
    <scope>NUCLEOTIDE SEQUENCE</scope>
    <source>
        <strain evidence="3">Pi057C3</strain>
    </source>
</reference>
<dbReference type="GO" id="GO:0042274">
    <property type="term" value="P:ribosomal small subunit biogenesis"/>
    <property type="evidence" value="ECO:0007669"/>
    <property type="project" value="InterPro"/>
</dbReference>
<dbReference type="Proteomes" id="UP001209570">
    <property type="component" value="Unassembled WGS sequence"/>
</dbReference>
<dbReference type="EMBL" id="JAKCXM010000229">
    <property type="protein sequence ID" value="KAJ0398051.1"/>
    <property type="molecule type" value="Genomic_DNA"/>
</dbReference>
<organism evidence="3 4">
    <name type="scientific">Pythium insidiosum</name>
    <name type="common">Pythiosis disease agent</name>
    <dbReference type="NCBI Taxonomy" id="114742"/>
    <lineage>
        <taxon>Eukaryota</taxon>
        <taxon>Sar</taxon>
        <taxon>Stramenopiles</taxon>
        <taxon>Oomycota</taxon>
        <taxon>Peronosporomycetes</taxon>
        <taxon>Pythiales</taxon>
        <taxon>Pythiaceae</taxon>
        <taxon>Pythium</taxon>
    </lineage>
</organism>
<feature type="compositionally biased region" description="Acidic residues" evidence="2">
    <location>
        <begin position="250"/>
        <end position="274"/>
    </location>
</feature>
<dbReference type="GO" id="GO:0005829">
    <property type="term" value="C:cytosol"/>
    <property type="evidence" value="ECO:0007669"/>
    <property type="project" value="TreeGrafter"/>
</dbReference>
<gene>
    <name evidence="3" type="ORF">P43SY_009988</name>
</gene>
<dbReference type="Pfam" id="PF04180">
    <property type="entry name" value="LTV"/>
    <property type="match status" value="1"/>
</dbReference>
<dbReference type="InterPro" id="IPR008962">
    <property type="entry name" value="PapD-like_sf"/>
</dbReference>
<comment type="similarity">
    <text evidence="1">Belongs to the LTV1 family.</text>
</comment>
<sequence length="770" mass="87332">MVKKKPFINKKTAQHFHVVHRSQRDPKANDPNASKFVLLAANRPVELASDSEYDDEDEDDDEVDDESDDEMPDLVDSPRASTTEPSEPAAAVKKPSKRSSKTAFPTRKVRFGGIEAEDLVDELGMVRDGYDYSQHLKEMGKGRFYSASGEFASHNELARRVALPEDVLPSAEEQDRLLEAITLTTETMDDDLREALNHDEYFEELNDDFVLQAAQEDPEADGADGFDYDAHIAKLMAAASGVPKFKGDLTDDEDDEELSDLEDDELGEEDEMDDADKTEHQRTLDEAFEKLMAEEYDDDQLGELEEDDPETRGDVVLQGELLDTIVEDYANLRQEMLNDEGKLGNPFRTGNRLKEILEECERERLAEEDAEEENDVAVSPEQDEDVEQQLTEMFMRSAYLAPREREQWDVETIVSTYSNLDNHPTILRDDDLLKKKRNKKKKSDALSTLSEDDLAAACRDKSKIVLSRKTGMPIGIFEFQKEEAAAAAAAAAKQQKGAPAVAAQAPKKKREESKEEKKARKEAVKLQKQQRRQEKKQWKTAFKDEEQRQIAQTQPGKVSIFKHMHVEIELPGQCDELTFVLGDRKLQHIELRRRCPLASSVQLLFKVQSTSSRRFRVRPTLGILSSSGEEVTTIQIQLAPGELKELWKRAESKDYESLVFSKTIPARIIEAPLHGNAMENVPVEKTKHTSQPATKKSEIVGPELTRAVETTQQGDPPAIRAVPEQLPIDSVEQRAHVRLKDKDPRQWQVLDEMAQRLRQLLRAHRHQARA</sequence>
<feature type="compositionally biased region" description="Basic and acidic residues" evidence="2">
    <location>
        <begin position="275"/>
        <end position="293"/>
    </location>
</feature>
<dbReference type="Gene3D" id="2.60.40.10">
    <property type="entry name" value="Immunoglobulins"/>
    <property type="match status" value="1"/>
</dbReference>
<dbReference type="GO" id="GO:0030688">
    <property type="term" value="C:preribosome, small subunit precursor"/>
    <property type="evidence" value="ECO:0007669"/>
    <property type="project" value="TreeGrafter"/>
</dbReference>
<evidence type="ECO:0000256" key="1">
    <source>
        <dbReference type="ARBA" id="ARBA00009078"/>
    </source>
</evidence>
<feature type="compositionally biased region" description="Acidic residues" evidence="2">
    <location>
        <begin position="294"/>
        <end position="309"/>
    </location>
</feature>
<feature type="compositionally biased region" description="Acidic residues" evidence="2">
    <location>
        <begin position="368"/>
        <end position="383"/>
    </location>
</feature>
<feature type="region of interest" description="Disordered" evidence="2">
    <location>
        <begin position="1"/>
        <end position="107"/>
    </location>
</feature>
<feature type="region of interest" description="Disordered" evidence="2">
    <location>
        <begin position="496"/>
        <end position="550"/>
    </location>
</feature>
<evidence type="ECO:0000256" key="2">
    <source>
        <dbReference type="SAM" id="MobiDB-lite"/>
    </source>
</evidence>